<feature type="domain" description="6-hydroxymethylpterin diphosphokinase MptE-like" evidence="1">
    <location>
        <begin position="178"/>
        <end position="337"/>
    </location>
</feature>
<evidence type="ECO:0000313" key="3">
    <source>
        <dbReference type="Proteomes" id="UP001222275"/>
    </source>
</evidence>
<dbReference type="Gene3D" id="1.25.40.10">
    <property type="entry name" value="Tetratricopeptide repeat domain"/>
    <property type="match status" value="1"/>
</dbReference>
<dbReference type="InterPro" id="IPR011990">
    <property type="entry name" value="TPR-like_helical_dom_sf"/>
</dbReference>
<evidence type="ECO:0000313" key="2">
    <source>
        <dbReference type="EMBL" id="WEJ63366.1"/>
    </source>
</evidence>
<dbReference type="RefSeq" id="WP_275595619.1">
    <property type="nucleotide sequence ID" value="NZ_CP102381.1"/>
</dbReference>
<dbReference type="Proteomes" id="UP001222275">
    <property type="component" value="Chromosome"/>
</dbReference>
<dbReference type="PANTHER" id="PTHR41786">
    <property type="entry name" value="MOTILITY ACCESSORY FACTOR MAF"/>
    <property type="match status" value="1"/>
</dbReference>
<dbReference type="PANTHER" id="PTHR41786:SF1">
    <property type="entry name" value="6-HYDROXYMETHYLPTERIN DIPHOSPHOKINASE MPTE-LIKE DOMAIN-CONTAINING PROTEIN"/>
    <property type="match status" value="1"/>
</dbReference>
<evidence type="ECO:0000259" key="1">
    <source>
        <dbReference type="Pfam" id="PF01973"/>
    </source>
</evidence>
<sequence>MQGITLSDVQENKFGEKYFSEINHLAFETLSSDVIFNKLYSNLLDKEEHLYIIVGTDSGLLFKHFQNKELPKNLKLIFVEFSEVIQATGLLESGTELWEGNVRLVTPDFNFGRIGSAFNSYVLRRKIDLIKSLGVIDAQSNSAYRELWTQMEVAFNAFRRSEFNAQSTRVFEIERVLNAADNIIPVRELANTLQGRDVVVLGGGPTLDDSIDWLRENQHRLVIFAAARIAKRLINESIVADFYVTVDPFDWSFDNSKSVMACADESVLIHSFHAQHKIVSQWNGLATFSGARYGWKVEGELPNIETPGPTVTNSAMHIACSLGANRVFLSGIDFCFAHGLTHESGSEEAKVADTFGFNTRAKLEDNAGNLTETSDDFYGAWQSMESSVKLYQAARKIDIFNLGLHSAKIKGVEYISCEDVTFQKEDKIDLTQLVRDKLKLSVEDKFDFAKKTVKDLQVQLKRFSKLQKLAHDGHSVAGKLYDEKTLEPRDKQMIRVQKLRKKIDNLVAEDGDMIMNYQAKFFYDSFKPVEDESNMSPKEIEEQLKAFFSGVEKLSEHFVDAIKDGIKRAELRRDELSQKVLPSALFSQWEKWHEFGRSEQWLKWHPDTELNSEEQAVLDKALKNYQNEYEKQDHNYSNRVQKRISNVSTLLTRAEKAYDNKDIEELNGLIKHSKTLDAAKESQKQSFIFLLEGMLDEILDKPESAMQSYLQVEMPSLRHKALKRALTHFMNTKNYEQSMLVLEQLCSFSLEYMVPYSDMLNMMGQKISAAQILQMYLTQHPEHYAIQNKMAQLLMDLGETEAALATANFVLENEPTDKTALHIKQELSIV</sequence>
<keyword evidence="3" id="KW-1185">Reference proteome</keyword>
<dbReference type="InterPro" id="IPR002826">
    <property type="entry name" value="MptE-like"/>
</dbReference>
<gene>
    <name evidence="2" type="ORF">NR989_03675</name>
</gene>
<reference evidence="2 3" key="1">
    <citation type="submission" date="2022-06" db="EMBL/GenBank/DDBJ databases">
        <title>Thiomicrohabdus sp. nov, an obligately chemolithoautotrophic, sulfur-oxidizing bacterium isolated from beach of Guanyin Mountain. Amoy.</title>
        <authorList>
            <person name="Zhu H."/>
        </authorList>
    </citation>
    <scope>NUCLEOTIDE SEQUENCE [LARGE SCALE GENOMIC DNA]</scope>
    <source>
        <strain evidence="2 3">XGS-01</strain>
    </source>
</reference>
<accession>A0ABY8CBK9</accession>
<protein>
    <submittedName>
        <fullName evidence="2">DUF115 domain-containing protein</fullName>
    </submittedName>
</protein>
<dbReference type="SUPFAM" id="SSF48452">
    <property type="entry name" value="TPR-like"/>
    <property type="match status" value="1"/>
</dbReference>
<proteinExistence type="predicted"/>
<name>A0ABY8CBK9_9GAMM</name>
<organism evidence="2 3">
    <name type="scientific">Thiomicrorhabdus lithotrophica</name>
    <dbReference type="NCBI Taxonomy" id="2949997"/>
    <lineage>
        <taxon>Bacteria</taxon>
        <taxon>Pseudomonadati</taxon>
        <taxon>Pseudomonadota</taxon>
        <taxon>Gammaproteobacteria</taxon>
        <taxon>Thiotrichales</taxon>
        <taxon>Piscirickettsiaceae</taxon>
        <taxon>Thiomicrorhabdus</taxon>
    </lineage>
</organism>
<dbReference type="EMBL" id="CP102381">
    <property type="protein sequence ID" value="WEJ63366.1"/>
    <property type="molecule type" value="Genomic_DNA"/>
</dbReference>
<dbReference type="Pfam" id="PF01973">
    <property type="entry name" value="MptE-like"/>
    <property type="match status" value="1"/>
</dbReference>